<sequence>MVALWMQRTCAASKVLPSFEHREETITTVVKSPRMRRRMSPGMSPSRPASGQSPARSPRPDMSTPEMHFVSRGKQSVYRSEQETRRTLVPTLFVTEPEDELGASARPDEQKSSWVEVEEIIEFKVKKSPKPPRKRGTSPAKPEKDERAGKKFTHYGSRSRGFPGSDPNTNNSNNKLVDMSKSSITSCSLSEVDIPSLEYELVEPGSETEDDLSPQDVSEKNDDVDEGCGIIIEPESPLAAHEIFNIPEDERSPPAVAADTCDNYQKVPVEVESGDQDQIVSLEVEDFMVEYPEDEGTEDLRKRDKKILTHHGKVLTLEDLEDYVPGQGETYGCEENVANISGSTPCEISVLQAEISEPTIGKPVLLNVGRPVVPKQRQSVFSHLKEGIGGMFMVGSKMSRMNVMGSANVSFHMNETPMSAATAGASLTSQAAFNIKPSFCTEVQHSVDNGHPSFKTEVSTRTLSYGTLGETVTLHISKKDPSQS</sequence>
<proteinExistence type="predicted"/>
<feature type="region of interest" description="Disordered" evidence="1">
    <location>
        <begin position="32"/>
        <end position="85"/>
    </location>
</feature>
<feature type="compositionally biased region" description="Polar residues" evidence="1">
    <location>
        <begin position="166"/>
        <end position="177"/>
    </location>
</feature>
<reference evidence="2" key="1">
    <citation type="submission" date="2023-07" db="EMBL/GenBank/DDBJ databases">
        <authorList>
            <person name="Stuckert A."/>
        </authorList>
    </citation>
    <scope>NUCLEOTIDE SEQUENCE</scope>
</reference>
<dbReference type="EMBL" id="CAUEEQ010029275">
    <property type="protein sequence ID" value="CAJ0948944.1"/>
    <property type="molecule type" value="Genomic_DNA"/>
</dbReference>
<accession>A0ABN9LU37</accession>
<evidence type="ECO:0000313" key="2">
    <source>
        <dbReference type="EMBL" id="CAJ0948944.1"/>
    </source>
</evidence>
<evidence type="ECO:0000256" key="1">
    <source>
        <dbReference type="SAM" id="MobiDB-lite"/>
    </source>
</evidence>
<feature type="region of interest" description="Disordered" evidence="1">
    <location>
        <begin position="122"/>
        <end position="177"/>
    </location>
</feature>
<gene>
    <name evidence="2" type="ORF">RIMI_LOCUS12378138</name>
</gene>
<comment type="caution">
    <text evidence="2">The sequence shown here is derived from an EMBL/GenBank/DDBJ whole genome shotgun (WGS) entry which is preliminary data.</text>
</comment>
<keyword evidence="3" id="KW-1185">Reference proteome</keyword>
<name>A0ABN9LU37_9NEOB</name>
<feature type="region of interest" description="Disordered" evidence="1">
    <location>
        <begin position="198"/>
        <end position="223"/>
    </location>
</feature>
<dbReference type="Proteomes" id="UP001176940">
    <property type="component" value="Unassembled WGS sequence"/>
</dbReference>
<feature type="compositionally biased region" description="Basic residues" evidence="1">
    <location>
        <begin position="126"/>
        <end position="136"/>
    </location>
</feature>
<evidence type="ECO:0000313" key="3">
    <source>
        <dbReference type="Proteomes" id="UP001176940"/>
    </source>
</evidence>
<organism evidence="2 3">
    <name type="scientific">Ranitomeya imitator</name>
    <name type="common">mimic poison frog</name>
    <dbReference type="NCBI Taxonomy" id="111125"/>
    <lineage>
        <taxon>Eukaryota</taxon>
        <taxon>Metazoa</taxon>
        <taxon>Chordata</taxon>
        <taxon>Craniata</taxon>
        <taxon>Vertebrata</taxon>
        <taxon>Euteleostomi</taxon>
        <taxon>Amphibia</taxon>
        <taxon>Batrachia</taxon>
        <taxon>Anura</taxon>
        <taxon>Neobatrachia</taxon>
        <taxon>Hyloidea</taxon>
        <taxon>Dendrobatidae</taxon>
        <taxon>Dendrobatinae</taxon>
        <taxon>Ranitomeya</taxon>
    </lineage>
</organism>
<protein>
    <submittedName>
        <fullName evidence="2">Uncharacterized protein</fullName>
    </submittedName>
</protein>